<feature type="compositionally biased region" description="Basic and acidic residues" evidence="1">
    <location>
        <begin position="170"/>
        <end position="190"/>
    </location>
</feature>
<dbReference type="AlphaFoldDB" id="A0A319DYB1"/>
<feature type="compositionally biased region" description="Acidic residues" evidence="1">
    <location>
        <begin position="449"/>
        <end position="458"/>
    </location>
</feature>
<feature type="compositionally biased region" description="Low complexity" evidence="1">
    <location>
        <begin position="361"/>
        <end position="384"/>
    </location>
</feature>
<evidence type="ECO:0000313" key="3">
    <source>
        <dbReference type="EMBL" id="PYH93208.1"/>
    </source>
</evidence>
<keyword evidence="4" id="KW-1185">Reference proteome</keyword>
<feature type="compositionally biased region" description="Basic and acidic residues" evidence="1">
    <location>
        <begin position="230"/>
        <end position="254"/>
    </location>
</feature>
<feature type="compositionally biased region" description="Basic residues" evidence="1">
    <location>
        <begin position="105"/>
        <end position="114"/>
    </location>
</feature>
<feature type="region of interest" description="Disordered" evidence="1">
    <location>
        <begin position="98"/>
        <end position="481"/>
    </location>
</feature>
<name>A0A319DYB1_9EURO</name>
<dbReference type="GO" id="GO:0035861">
    <property type="term" value="C:site of double-strand break"/>
    <property type="evidence" value="ECO:0007669"/>
    <property type="project" value="TreeGrafter"/>
</dbReference>
<protein>
    <recommendedName>
        <fullName evidence="2">5'-3' DNA helicase ZGRF1-like N-terminal domain-containing protein</fullName>
    </recommendedName>
</protein>
<dbReference type="Pfam" id="PF10382">
    <property type="entry name" value="ZGRF1-like_N"/>
    <property type="match status" value="1"/>
</dbReference>
<sequence>MATPRSTPSMNVPATQNTAPVIKFRCLYTHDMRRKAKRWQDGYLRYHTFNKRIMVYDTIGNFMGDHHWRQDDEIQDGDELELDNGVLIEVGESVERTETDISNLHSKKKPHKSPARPGDTQQTYMPTPSVQMSMSMSTPTPAPTRSSQPMRSLNDLLGIRKSSTPTQHSDMPREERHMTRNTEDERDRPAKRQRTAVSSTDRPLDRRQRAVIGLTDSTAPDHAPTLPAKETIRPRTDDPHHRANRDRSTKDKPSKDKHKHKTPHDDPPTSPEQPQPPPPPQAQPKSKPQTSNLLTDPPINKLRLSTGKQRRKMLYQPPNTASTTTTSTTTTTTTPAPAPAAKTPTSRPHSQPQPQPKPKQHTPQLIQDPTPTDLDLDLIQTSSESESEPPHPHPHPHSHVHPQQQPQPQAIPRAIPHLQSGLRKAYSDPTALATPSTFASRRHRPSDHDGDDGDEEPEQGPWTREARYLFDFWPPGREKVP</sequence>
<gene>
    <name evidence="3" type="ORF">BO71DRAFT_399951</name>
</gene>
<dbReference type="GO" id="GO:0005634">
    <property type="term" value="C:nucleus"/>
    <property type="evidence" value="ECO:0007669"/>
    <property type="project" value="TreeGrafter"/>
</dbReference>
<accession>A0A319DYB1</accession>
<dbReference type="PANTHER" id="PTHR28535">
    <property type="entry name" value="ZINC FINGER GRF-TYPE CONTAINING 1"/>
    <property type="match status" value="1"/>
</dbReference>
<feature type="compositionally biased region" description="Low complexity" evidence="1">
    <location>
        <begin position="317"/>
        <end position="350"/>
    </location>
</feature>
<dbReference type="InterPro" id="IPR052800">
    <property type="entry name" value="DNA_Repair_Helicase_ZGRF1"/>
</dbReference>
<feature type="domain" description="5'-3' DNA helicase ZGRF1-like N-terminal" evidence="2">
    <location>
        <begin position="21"/>
        <end position="101"/>
    </location>
</feature>
<dbReference type="STRING" id="1448320.A0A319DYB1"/>
<evidence type="ECO:0000256" key="1">
    <source>
        <dbReference type="SAM" id="MobiDB-lite"/>
    </source>
</evidence>
<dbReference type="InterPro" id="IPR018838">
    <property type="entry name" value="ZGRF1-like_N"/>
</dbReference>
<feature type="compositionally biased region" description="Polar residues" evidence="1">
    <location>
        <begin position="119"/>
        <end position="151"/>
    </location>
</feature>
<proteinExistence type="predicted"/>
<dbReference type="OrthoDB" id="6513042at2759"/>
<organism evidence="3 4">
    <name type="scientific">Aspergillus ellipticus CBS 707.79</name>
    <dbReference type="NCBI Taxonomy" id="1448320"/>
    <lineage>
        <taxon>Eukaryota</taxon>
        <taxon>Fungi</taxon>
        <taxon>Dikarya</taxon>
        <taxon>Ascomycota</taxon>
        <taxon>Pezizomycotina</taxon>
        <taxon>Eurotiomycetes</taxon>
        <taxon>Eurotiomycetidae</taxon>
        <taxon>Eurotiales</taxon>
        <taxon>Aspergillaceae</taxon>
        <taxon>Aspergillus</taxon>
        <taxon>Aspergillus subgen. Circumdati</taxon>
    </lineage>
</organism>
<reference evidence="3 4" key="1">
    <citation type="submission" date="2018-02" db="EMBL/GenBank/DDBJ databases">
        <title>The genomes of Aspergillus section Nigri reveals drivers in fungal speciation.</title>
        <authorList>
            <consortium name="DOE Joint Genome Institute"/>
            <person name="Vesth T.C."/>
            <person name="Nybo J."/>
            <person name="Theobald S."/>
            <person name="Brandl J."/>
            <person name="Frisvad J.C."/>
            <person name="Nielsen K.F."/>
            <person name="Lyhne E.K."/>
            <person name="Kogle M.E."/>
            <person name="Kuo A."/>
            <person name="Riley R."/>
            <person name="Clum A."/>
            <person name="Nolan M."/>
            <person name="Lipzen A."/>
            <person name="Salamov A."/>
            <person name="Henrissat B."/>
            <person name="Wiebenga A."/>
            <person name="De vries R.P."/>
            <person name="Grigoriev I.V."/>
            <person name="Mortensen U.H."/>
            <person name="Andersen M.R."/>
            <person name="Baker S.E."/>
        </authorList>
    </citation>
    <scope>NUCLEOTIDE SEQUENCE [LARGE SCALE GENOMIC DNA]</scope>
    <source>
        <strain evidence="3 4">CBS 707.79</strain>
    </source>
</reference>
<dbReference type="PANTHER" id="PTHR28535:SF1">
    <property type="entry name" value="PROTEIN ZGRF1"/>
    <property type="match status" value="1"/>
</dbReference>
<evidence type="ECO:0000313" key="4">
    <source>
        <dbReference type="Proteomes" id="UP000247810"/>
    </source>
</evidence>
<feature type="compositionally biased region" description="Pro residues" evidence="1">
    <location>
        <begin position="268"/>
        <end position="282"/>
    </location>
</feature>
<dbReference type="EMBL" id="KZ825898">
    <property type="protein sequence ID" value="PYH93208.1"/>
    <property type="molecule type" value="Genomic_DNA"/>
</dbReference>
<dbReference type="Proteomes" id="UP000247810">
    <property type="component" value="Unassembled WGS sequence"/>
</dbReference>
<evidence type="ECO:0000259" key="2">
    <source>
        <dbReference type="Pfam" id="PF10382"/>
    </source>
</evidence>
<dbReference type="VEuPathDB" id="FungiDB:BO71DRAFT_399951"/>
<dbReference type="GO" id="GO:0006302">
    <property type="term" value="P:double-strand break repair"/>
    <property type="evidence" value="ECO:0007669"/>
    <property type="project" value="TreeGrafter"/>
</dbReference>